<name>A0ACC3TJ97_9ASCO</name>
<dbReference type="EMBL" id="MU970117">
    <property type="protein sequence ID" value="KAK9320745.1"/>
    <property type="molecule type" value="Genomic_DNA"/>
</dbReference>
<evidence type="ECO:0000313" key="2">
    <source>
        <dbReference type="Proteomes" id="UP001489719"/>
    </source>
</evidence>
<comment type="caution">
    <text evidence="1">The sequence shown here is derived from an EMBL/GenBank/DDBJ whole genome shotgun (WGS) entry which is preliminary data.</text>
</comment>
<dbReference type="Proteomes" id="UP001489719">
    <property type="component" value="Unassembled WGS sequence"/>
</dbReference>
<sequence length="433" mass="49339">MDTVYEGYNPQPASSSRASRCVAPIANLEILESNQPTETKAVRYATRSSVKRTSRDDERVVGEITTVPDSTPIIDQANDKRVKLDAAETESTLLAEIQKEMPVTDSQALSNYNEAFTLLKENPPEQRLDIQLPYETFRQLDNAFSELKSEADISEDQRYPSLAYNSLTQTVTVVTAPSSIHEGTARWINDEVRDFVKDYLSTRRPQTLQRIRQVGSTTKHFPLGGYTRSRKEPDGGFIYQPLGGPSKMVIAIEVGYSEVYGKLLEDKDMWINGKGVNVVILACFKERPRFDYPATSHYRDITDWRAEGAVMETAVGETAQFNAQQGYYGPLWYRDHMWAGKLEEAYIEVWRQDSHDRFYLIQEGFRVALGNLPRTLGLRVSDLYPHDVWQAEDIEDHLIPFDSAGFLEGLRFDIVTAAKDRFEGFLFDKLRLT</sequence>
<reference evidence="2" key="1">
    <citation type="journal article" date="2024" name="Front. Bioeng. Biotechnol.">
        <title>Genome-scale model development and genomic sequencing of the oleaginous clade Lipomyces.</title>
        <authorList>
            <person name="Czajka J.J."/>
            <person name="Han Y."/>
            <person name="Kim J."/>
            <person name="Mondo S.J."/>
            <person name="Hofstad B.A."/>
            <person name="Robles A."/>
            <person name="Haridas S."/>
            <person name="Riley R."/>
            <person name="LaButti K."/>
            <person name="Pangilinan J."/>
            <person name="Andreopoulos W."/>
            <person name="Lipzen A."/>
            <person name="Yan J."/>
            <person name="Wang M."/>
            <person name="Ng V."/>
            <person name="Grigoriev I.V."/>
            <person name="Spatafora J.W."/>
            <person name="Magnuson J.K."/>
            <person name="Baker S.E."/>
            <person name="Pomraning K.R."/>
        </authorList>
    </citation>
    <scope>NUCLEOTIDE SEQUENCE [LARGE SCALE GENOMIC DNA]</scope>
    <source>
        <strain evidence="2">CBS 10300</strain>
    </source>
</reference>
<organism evidence="1 2">
    <name type="scientific">Lipomyces orientalis</name>
    <dbReference type="NCBI Taxonomy" id="1233043"/>
    <lineage>
        <taxon>Eukaryota</taxon>
        <taxon>Fungi</taxon>
        <taxon>Dikarya</taxon>
        <taxon>Ascomycota</taxon>
        <taxon>Saccharomycotina</taxon>
        <taxon>Lipomycetes</taxon>
        <taxon>Lipomycetales</taxon>
        <taxon>Lipomycetaceae</taxon>
        <taxon>Lipomyces</taxon>
    </lineage>
</organism>
<gene>
    <name evidence="1" type="ORF">V1517DRAFT_263697</name>
</gene>
<accession>A0ACC3TJ97</accession>
<keyword evidence="2" id="KW-1185">Reference proteome</keyword>
<protein>
    <submittedName>
        <fullName evidence="1">Uncharacterized protein</fullName>
    </submittedName>
</protein>
<evidence type="ECO:0000313" key="1">
    <source>
        <dbReference type="EMBL" id="KAK9320745.1"/>
    </source>
</evidence>
<proteinExistence type="predicted"/>